<reference evidence="3" key="1">
    <citation type="submission" date="2014-01" db="EMBL/GenBank/DDBJ databases">
        <title>The Genome Sequence of Anopheles melas CM1001059_A (V2).</title>
        <authorList>
            <consortium name="The Broad Institute Genomics Platform"/>
            <person name="Neafsey D.E."/>
            <person name="Besansky N."/>
            <person name="Howell P."/>
            <person name="Walton C."/>
            <person name="Young S.K."/>
            <person name="Zeng Q."/>
            <person name="Gargeya S."/>
            <person name="Fitzgerald M."/>
            <person name="Haas B."/>
            <person name="Abouelleil A."/>
            <person name="Allen A.W."/>
            <person name="Alvarado L."/>
            <person name="Arachchi H.M."/>
            <person name="Berlin A.M."/>
            <person name="Chapman S.B."/>
            <person name="Gainer-Dewar J."/>
            <person name="Goldberg J."/>
            <person name="Griggs A."/>
            <person name="Gujja S."/>
            <person name="Hansen M."/>
            <person name="Howarth C."/>
            <person name="Imamovic A."/>
            <person name="Ireland A."/>
            <person name="Larimer J."/>
            <person name="McCowan C."/>
            <person name="Murphy C."/>
            <person name="Pearson M."/>
            <person name="Poon T.W."/>
            <person name="Priest M."/>
            <person name="Roberts A."/>
            <person name="Saif S."/>
            <person name="Shea T."/>
            <person name="Sisk P."/>
            <person name="Sykes S."/>
            <person name="Wortman J."/>
            <person name="Nusbaum C."/>
            <person name="Birren B."/>
        </authorList>
    </citation>
    <scope>NUCLEOTIDE SEQUENCE [LARGE SCALE GENOMIC DNA]</scope>
    <source>
        <strain evidence="3">CM1001059</strain>
    </source>
</reference>
<keyword evidence="1" id="KW-1133">Transmembrane helix</keyword>
<keyword evidence="1" id="KW-0472">Membrane</keyword>
<evidence type="ECO:0000313" key="2">
    <source>
        <dbReference type="EnsemblMetazoa" id="AMEC006174-PA"/>
    </source>
</evidence>
<reference evidence="2" key="2">
    <citation type="submission" date="2020-05" db="UniProtKB">
        <authorList>
            <consortium name="EnsemblMetazoa"/>
        </authorList>
    </citation>
    <scope>IDENTIFICATION</scope>
    <source>
        <strain evidence="2">CM1001059</strain>
    </source>
</reference>
<name>A0A182TPT2_9DIPT</name>
<accession>A0A182TPT2</accession>
<keyword evidence="3" id="KW-1185">Reference proteome</keyword>
<proteinExistence type="predicted"/>
<dbReference type="EnsemblMetazoa" id="AMEC006174-RA">
    <property type="protein sequence ID" value="AMEC006174-PA"/>
    <property type="gene ID" value="AMEC006174"/>
</dbReference>
<dbReference type="VEuPathDB" id="VectorBase:AMEC006174"/>
<dbReference type="Proteomes" id="UP000075902">
    <property type="component" value="Unassembled WGS sequence"/>
</dbReference>
<organism evidence="2 3">
    <name type="scientific">Anopheles melas</name>
    <dbReference type="NCBI Taxonomy" id="34690"/>
    <lineage>
        <taxon>Eukaryota</taxon>
        <taxon>Metazoa</taxon>
        <taxon>Ecdysozoa</taxon>
        <taxon>Arthropoda</taxon>
        <taxon>Hexapoda</taxon>
        <taxon>Insecta</taxon>
        <taxon>Pterygota</taxon>
        <taxon>Neoptera</taxon>
        <taxon>Endopterygota</taxon>
        <taxon>Diptera</taxon>
        <taxon>Nematocera</taxon>
        <taxon>Culicoidea</taxon>
        <taxon>Culicidae</taxon>
        <taxon>Anophelinae</taxon>
        <taxon>Anopheles</taxon>
    </lineage>
</organism>
<evidence type="ECO:0000313" key="3">
    <source>
        <dbReference type="Proteomes" id="UP000075902"/>
    </source>
</evidence>
<sequence length="155" mass="17114">MLSATVPRPVSFFDCFIRNTCALTASFRLHASRMKCVSASARERPRLSRWHVVTAAMPQADRSAGLRYSSGRKYSTEVELVVVVVVVVVELLAPSFAAMLVLDWTGGPEVVVQAEEAAVEVPVDRVVLQLQIVVVPRHLITQHERALDVELHAKV</sequence>
<protein>
    <submittedName>
        <fullName evidence="2">Uncharacterized protein</fullName>
    </submittedName>
</protein>
<evidence type="ECO:0000256" key="1">
    <source>
        <dbReference type="SAM" id="Phobius"/>
    </source>
</evidence>
<dbReference type="AlphaFoldDB" id="A0A182TPT2"/>
<keyword evidence="1" id="KW-0812">Transmembrane</keyword>
<feature type="transmembrane region" description="Helical" evidence="1">
    <location>
        <begin position="80"/>
        <end position="102"/>
    </location>
</feature>